<dbReference type="EMBL" id="MIKG01000013">
    <property type="protein sequence ID" value="RAO70686.1"/>
    <property type="molecule type" value="Genomic_DNA"/>
</dbReference>
<feature type="signal peptide" evidence="1">
    <location>
        <begin position="1"/>
        <end position="24"/>
    </location>
</feature>
<dbReference type="InterPro" id="IPR029058">
    <property type="entry name" value="AB_hydrolase_fold"/>
</dbReference>
<dbReference type="Gene3D" id="3.40.50.1820">
    <property type="entry name" value="alpha/beta hydrolase"/>
    <property type="match status" value="1"/>
</dbReference>
<evidence type="ECO:0000313" key="3">
    <source>
        <dbReference type="EMBL" id="RAO70686.1"/>
    </source>
</evidence>
<keyword evidence="1" id="KW-0732">Signal</keyword>
<organism evidence="3 4">
    <name type="scientific">Talaromyces amestolkiae</name>
    <dbReference type="NCBI Taxonomy" id="1196081"/>
    <lineage>
        <taxon>Eukaryota</taxon>
        <taxon>Fungi</taxon>
        <taxon>Dikarya</taxon>
        <taxon>Ascomycota</taxon>
        <taxon>Pezizomycotina</taxon>
        <taxon>Eurotiomycetes</taxon>
        <taxon>Eurotiomycetidae</taxon>
        <taxon>Eurotiales</taxon>
        <taxon>Trichocomaceae</taxon>
        <taxon>Talaromyces</taxon>
        <taxon>Talaromyces sect. Talaromyces</taxon>
    </lineage>
</organism>
<dbReference type="SUPFAM" id="SSF53474">
    <property type="entry name" value="alpha/beta-Hydrolases"/>
    <property type="match status" value="1"/>
</dbReference>
<keyword evidence="4" id="KW-1185">Reference proteome</keyword>
<dbReference type="OrthoDB" id="190201at2759"/>
<proteinExistence type="predicted"/>
<gene>
    <name evidence="3" type="ORF">BHQ10_006698</name>
</gene>
<sequence length="407" mass="44016">MRLMASAAALAFVAPAFTASLVRSDTTQNQSGFAENPALYMKGFRNPRIVTSVGGHATCISGILDVNASATNQHLNVEMPANSSVVTELILEIFQSNSTYAENYGGPPTEVSGTYGIYSQLCFPNGKIDTTTIQLLTHGIGCDRSYWNLVPDYSYVDYVAKQGYTTFFFDRLGTGLSDHPDPIQVVQLPLQVEILHSIVQLLRTGAIAGHSFKHVIGVGHSYGSIQTQAVTEKYPQDFDAVILTGFTTSVTGMPIAFSSQDLAIASEVLPTRFTGLSNGYLVTSHIQGIQFLFFRAPSFDPALLNLADLTKQTLTVGELISSRSPSVAPKFTGAIDVVVGENDVPDCQGNCFYPQNLVSSVQGELFPVARNSSSWYIVPGTGHGINFHYTANEAYAQMQTFLRNNGF</sequence>
<dbReference type="AlphaFoldDB" id="A0A364L4G3"/>
<feature type="chain" id="PRO_5016610724" description="AB hydrolase-1 domain-containing protein" evidence="1">
    <location>
        <begin position="25"/>
        <end position="407"/>
    </location>
</feature>
<dbReference type="Pfam" id="PF12697">
    <property type="entry name" value="Abhydrolase_6"/>
    <property type="match status" value="1"/>
</dbReference>
<evidence type="ECO:0000259" key="2">
    <source>
        <dbReference type="Pfam" id="PF12697"/>
    </source>
</evidence>
<dbReference type="STRING" id="1196081.A0A364L4G3"/>
<comment type="caution">
    <text evidence="3">The sequence shown here is derived from an EMBL/GenBank/DDBJ whole genome shotgun (WGS) entry which is preliminary data.</text>
</comment>
<evidence type="ECO:0000256" key="1">
    <source>
        <dbReference type="SAM" id="SignalP"/>
    </source>
</evidence>
<reference evidence="3 4" key="1">
    <citation type="journal article" date="2017" name="Biotechnol. Biofuels">
        <title>Differential beta-glucosidase expression as a function of carbon source availability in Talaromyces amestolkiae: a genomic and proteomic approach.</title>
        <authorList>
            <person name="de Eugenio L.I."/>
            <person name="Mendez-Liter J.A."/>
            <person name="Nieto-Dominguez M."/>
            <person name="Alonso L."/>
            <person name="Gil-Munoz J."/>
            <person name="Barriuso J."/>
            <person name="Prieto A."/>
            <person name="Martinez M.J."/>
        </authorList>
    </citation>
    <scope>NUCLEOTIDE SEQUENCE [LARGE SCALE GENOMIC DNA]</scope>
    <source>
        <strain evidence="3 4">CIB</strain>
    </source>
</reference>
<protein>
    <recommendedName>
        <fullName evidence="2">AB hydrolase-1 domain-containing protein</fullName>
    </recommendedName>
</protein>
<dbReference type="RefSeq" id="XP_040735202.1">
    <property type="nucleotide sequence ID" value="XM_040879312.1"/>
</dbReference>
<dbReference type="GeneID" id="63795914"/>
<dbReference type="InterPro" id="IPR000073">
    <property type="entry name" value="AB_hydrolase_1"/>
</dbReference>
<dbReference type="Proteomes" id="UP000249363">
    <property type="component" value="Unassembled WGS sequence"/>
</dbReference>
<feature type="domain" description="AB hydrolase-1" evidence="2">
    <location>
        <begin position="135"/>
        <end position="396"/>
    </location>
</feature>
<name>A0A364L4G3_TALAM</name>
<accession>A0A364L4G3</accession>
<evidence type="ECO:0000313" key="4">
    <source>
        <dbReference type="Proteomes" id="UP000249363"/>
    </source>
</evidence>